<protein>
    <submittedName>
        <fullName evidence="1">Uncharacterized protein</fullName>
    </submittedName>
</protein>
<name>A0AAD5QNH3_PARTN</name>
<keyword evidence="2" id="KW-1185">Reference proteome</keyword>
<comment type="caution">
    <text evidence="1">The sequence shown here is derived from an EMBL/GenBank/DDBJ whole genome shotgun (WGS) entry which is preliminary data.</text>
</comment>
<dbReference type="EMBL" id="JAHQIW010002617">
    <property type="protein sequence ID" value="KAJ1355839.1"/>
    <property type="molecule type" value="Genomic_DNA"/>
</dbReference>
<proteinExistence type="predicted"/>
<dbReference type="Proteomes" id="UP001196413">
    <property type="component" value="Unassembled WGS sequence"/>
</dbReference>
<dbReference type="AlphaFoldDB" id="A0AAD5QNH3"/>
<sequence length="79" mass="8809">MEIERNSEDELTWVDEMAEKGQEATPALHYENFLRCISDLYRVINGPIASVAVNRCVVELSTSYSVSGSVGFTLHSDRA</sequence>
<gene>
    <name evidence="1" type="ORF">KIN20_013394</name>
</gene>
<reference evidence="1" key="1">
    <citation type="submission" date="2021-06" db="EMBL/GenBank/DDBJ databases">
        <title>Parelaphostrongylus tenuis whole genome reference sequence.</title>
        <authorList>
            <person name="Garwood T.J."/>
            <person name="Larsen P.A."/>
            <person name="Fountain-Jones N.M."/>
            <person name="Garbe J.R."/>
            <person name="Macchietto M.G."/>
            <person name="Kania S.A."/>
            <person name="Gerhold R.W."/>
            <person name="Richards J.E."/>
            <person name="Wolf T.M."/>
        </authorList>
    </citation>
    <scope>NUCLEOTIDE SEQUENCE</scope>
    <source>
        <strain evidence="1">MNPRO001-30</strain>
        <tissue evidence="1">Meninges</tissue>
    </source>
</reference>
<evidence type="ECO:0000313" key="1">
    <source>
        <dbReference type="EMBL" id="KAJ1355839.1"/>
    </source>
</evidence>
<accession>A0AAD5QNH3</accession>
<evidence type="ECO:0000313" key="2">
    <source>
        <dbReference type="Proteomes" id="UP001196413"/>
    </source>
</evidence>
<organism evidence="1 2">
    <name type="scientific">Parelaphostrongylus tenuis</name>
    <name type="common">Meningeal worm</name>
    <dbReference type="NCBI Taxonomy" id="148309"/>
    <lineage>
        <taxon>Eukaryota</taxon>
        <taxon>Metazoa</taxon>
        <taxon>Ecdysozoa</taxon>
        <taxon>Nematoda</taxon>
        <taxon>Chromadorea</taxon>
        <taxon>Rhabditida</taxon>
        <taxon>Rhabditina</taxon>
        <taxon>Rhabditomorpha</taxon>
        <taxon>Strongyloidea</taxon>
        <taxon>Metastrongylidae</taxon>
        <taxon>Parelaphostrongylus</taxon>
    </lineage>
</organism>